<gene>
    <name evidence="2" type="primary">LOC102823286</name>
</gene>
<dbReference type="Proteomes" id="UP000504623">
    <property type="component" value="Unplaced"/>
</dbReference>
<dbReference type="InterPro" id="IPR032567">
    <property type="entry name" value="RTL1-rel"/>
</dbReference>
<keyword evidence="1" id="KW-1185">Reference proteome</keyword>
<evidence type="ECO:0000313" key="1">
    <source>
        <dbReference type="Proteomes" id="UP000504623"/>
    </source>
</evidence>
<proteinExistence type="predicted"/>
<dbReference type="AlphaFoldDB" id="A0A9B0U6K9"/>
<dbReference type="GeneID" id="102823286"/>
<evidence type="ECO:0000313" key="2">
    <source>
        <dbReference type="RefSeq" id="XP_006873319.1"/>
    </source>
</evidence>
<dbReference type="PANTHER" id="PTHR15503:SF8">
    <property type="entry name" value="RETROTRANSPOSON GAG-LIKE PROTEIN 4"/>
    <property type="match status" value="1"/>
</dbReference>
<accession>A0A9B0U6K9</accession>
<name>A0A9B0U6K9_CHRAS</name>
<organism evidence="1 2">
    <name type="scientific">Chrysochloris asiatica</name>
    <name type="common">Cape golden mole</name>
    <dbReference type="NCBI Taxonomy" id="185453"/>
    <lineage>
        <taxon>Eukaryota</taxon>
        <taxon>Metazoa</taxon>
        <taxon>Chordata</taxon>
        <taxon>Craniata</taxon>
        <taxon>Vertebrata</taxon>
        <taxon>Euteleostomi</taxon>
        <taxon>Mammalia</taxon>
        <taxon>Eutheria</taxon>
        <taxon>Afrotheria</taxon>
        <taxon>Chrysochloridae</taxon>
        <taxon>Chrysochlorinae</taxon>
        <taxon>Chrysochloris</taxon>
    </lineage>
</organism>
<dbReference type="InterPro" id="IPR036875">
    <property type="entry name" value="Znf_CCHC_sf"/>
</dbReference>
<reference evidence="2" key="1">
    <citation type="submission" date="2025-08" db="UniProtKB">
        <authorList>
            <consortium name="RefSeq"/>
        </authorList>
    </citation>
    <scope>IDENTIFICATION</scope>
    <source>
        <tissue evidence="2">Spleen</tissue>
    </source>
</reference>
<dbReference type="RefSeq" id="XP_006873319.1">
    <property type="nucleotide sequence ID" value="XM_006873257.1"/>
</dbReference>
<dbReference type="SUPFAM" id="SSF57756">
    <property type="entry name" value="Retrovirus zinc finger-like domains"/>
    <property type="match status" value="1"/>
</dbReference>
<dbReference type="GO" id="GO:0003676">
    <property type="term" value="F:nucleic acid binding"/>
    <property type="evidence" value="ECO:0007669"/>
    <property type="project" value="InterPro"/>
</dbReference>
<sequence length="308" mass="34648">MEKLTDSPPILKIEHPSLWADNLILEPQVQHLTEENTALRGQVMLNLATTMLPVPCSLEHLNQFHVDPANLSGFLAQATTYLASLNYPADNAKAKFFIDYILQQVKRSGVLHGSNQRALLKQYENFVFEFQQLFGEPTKQVMGPLETAKVDKGDDLFQEYATAFQLLAQNMDCNENILSDQLQEGLADPIQNEVSGRDIMENLPDLITQCIQLDRKCSDRPKLLQSEAQLPRLASPIHHQHYSIPIGPPIKETSIQLRGGQLPLTPAKRVHQQDNQLCLYCSQPGHFTKACLAKRSRAPARTNNPTHQ</sequence>
<dbReference type="OrthoDB" id="9516558at2759"/>
<dbReference type="PANTHER" id="PTHR15503">
    <property type="entry name" value="LDOC1 RELATED"/>
    <property type="match status" value="1"/>
</dbReference>
<protein>
    <submittedName>
        <fullName evidence="2">Zinc finger CCHC domain-containing protein 16-like</fullName>
    </submittedName>
</protein>
<dbReference type="GO" id="GO:0008270">
    <property type="term" value="F:zinc ion binding"/>
    <property type="evidence" value="ECO:0007669"/>
    <property type="project" value="InterPro"/>
</dbReference>